<dbReference type="EMBL" id="LN852903">
    <property type="protein sequence ID" value="CRY94307.1"/>
    <property type="molecule type" value="Genomic_DNA"/>
</dbReference>
<accession>A0A0H5QDY2</accession>
<sequence length="158" mass="18697">MSLIFWEHHLFASWKKNRLKKTYQRKAILFLESEIDLLKFTFRQTNQLINKNVIPYNSKVYFVPKSQGLGIDSVGEFAVSFELSGQFFNEEGNPAPYIHIAHALEQAFNFTFGDAHKSKERVFKRKPYNLTKALDYLKNLIVRESRKKKMKKDDFVNR</sequence>
<proteinExistence type="predicted"/>
<protein>
    <submittedName>
        <fullName evidence="1">Uncharacterized protein</fullName>
    </submittedName>
</protein>
<dbReference type="AlphaFoldDB" id="A0A0H5QDY2"/>
<reference evidence="1" key="1">
    <citation type="submission" date="2015-06" db="EMBL/GenBank/DDBJ databases">
        <authorList>
            <person name="Joergensen T."/>
        </authorList>
    </citation>
    <scope>NUCLEOTIDE SEQUENCE</scope>
    <source>
        <strain evidence="1">RGRH0230</strain>
    </source>
</reference>
<name>A0A0H5QDY2_9ZZZZ</name>
<evidence type="ECO:0000313" key="1">
    <source>
        <dbReference type="EMBL" id="CRY94307.1"/>
    </source>
</evidence>
<organism evidence="1">
    <name type="scientific">uncultured prokaryote</name>
    <dbReference type="NCBI Taxonomy" id="198431"/>
    <lineage>
        <taxon>unclassified sequences</taxon>
        <taxon>environmental samples</taxon>
    </lineage>
</organism>
<reference evidence="1" key="2">
    <citation type="submission" date="2015-07" db="EMBL/GenBank/DDBJ databases">
        <title>Plasmids, circular viruses and viroids from rat gut.</title>
        <authorList>
            <person name="Jorgensen T.J."/>
            <person name="Hansen M.A."/>
            <person name="Xu Z."/>
            <person name="Tabak M.A."/>
            <person name="Sorensen S.J."/>
            <person name="Hansen L.H."/>
        </authorList>
    </citation>
    <scope>NUCLEOTIDE SEQUENCE</scope>
    <source>
        <strain evidence="1">RGRH0230</strain>
    </source>
</reference>